<accession>A0A8H4VYL0</accession>
<proteinExistence type="predicted"/>
<comment type="caution">
    <text evidence="2">The sequence shown here is derived from an EMBL/GenBank/DDBJ whole genome shotgun (WGS) entry which is preliminary data.</text>
</comment>
<dbReference type="AlphaFoldDB" id="A0A8H4VYL0"/>
<evidence type="ECO:0000313" key="2">
    <source>
        <dbReference type="EMBL" id="KAF4625095.1"/>
    </source>
</evidence>
<feature type="region of interest" description="Disordered" evidence="1">
    <location>
        <begin position="130"/>
        <end position="150"/>
    </location>
</feature>
<name>A0A8H4VYL0_9HELO</name>
<gene>
    <name evidence="2" type="ORF">G7Y89_g13075</name>
</gene>
<organism evidence="2 3">
    <name type="scientific">Cudoniella acicularis</name>
    <dbReference type="NCBI Taxonomy" id="354080"/>
    <lineage>
        <taxon>Eukaryota</taxon>
        <taxon>Fungi</taxon>
        <taxon>Dikarya</taxon>
        <taxon>Ascomycota</taxon>
        <taxon>Pezizomycotina</taxon>
        <taxon>Leotiomycetes</taxon>
        <taxon>Helotiales</taxon>
        <taxon>Tricladiaceae</taxon>
        <taxon>Cudoniella</taxon>
    </lineage>
</organism>
<sequence>MKGFGMITVQILEKEMVRSIFPKVPTAGRQLNLDSKLIESKEKSRFILSETASELNITVVDVLKRAATAPGAQLDLQPEQLWKMSERLKKQGLDALIELGRRVRPGPSNTARVYGDHVHSTLDLTQVMASSQQTPLNPGGDMPPNQPNGPYENPLDHSLNELRRTLQIMIKLGGLANFSIDSNSSLSLAGPPPPPKIALNSESLTLQQHETVKPVQVSLYQYSLMSRTPLHSAPLTPHSSAFSNNSPSPHSPLSHMPSSATLSTYRNPFLTTRSAPNIPSRTSMGYTSGILEEGRRDLEEKWAAAENPGSYTLPEGSRLSPEILGYGRPDYLGGGRRSVSAPAGSGSGFGYDDELHMQNPGDSSVSGWSQYG</sequence>
<feature type="region of interest" description="Disordered" evidence="1">
    <location>
        <begin position="328"/>
        <end position="372"/>
    </location>
</feature>
<evidence type="ECO:0000313" key="3">
    <source>
        <dbReference type="Proteomes" id="UP000566819"/>
    </source>
</evidence>
<protein>
    <submittedName>
        <fullName evidence="2">Uncharacterized protein</fullName>
    </submittedName>
</protein>
<evidence type="ECO:0000256" key="1">
    <source>
        <dbReference type="SAM" id="MobiDB-lite"/>
    </source>
</evidence>
<dbReference type="EMBL" id="JAAMPI010001464">
    <property type="protein sequence ID" value="KAF4625095.1"/>
    <property type="molecule type" value="Genomic_DNA"/>
</dbReference>
<reference evidence="2 3" key="1">
    <citation type="submission" date="2020-03" db="EMBL/GenBank/DDBJ databases">
        <title>Draft Genome Sequence of Cudoniella acicularis.</title>
        <authorList>
            <person name="Buettner E."/>
            <person name="Kellner H."/>
        </authorList>
    </citation>
    <scope>NUCLEOTIDE SEQUENCE [LARGE SCALE GENOMIC DNA]</scope>
    <source>
        <strain evidence="2 3">DSM 108380</strain>
    </source>
</reference>
<feature type="compositionally biased region" description="Low complexity" evidence="1">
    <location>
        <begin position="237"/>
        <end position="259"/>
    </location>
</feature>
<feature type="region of interest" description="Disordered" evidence="1">
    <location>
        <begin position="235"/>
        <end position="260"/>
    </location>
</feature>
<dbReference type="Proteomes" id="UP000566819">
    <property type="component" value="Unassembled WGS sequence"/>
</dbReference>
<keyword evidence="3" id="KW-1185">Reference proteome</keyword>
<feature type="compositionally biased region" description="Polar residues" evidence="1">
    <location>
        <begin position="360"/>
        <end position="372"/>
    </location>
</feature>
<dbReference type="OrthoDB" id="10319304at2759"/>